<accession>A0A3R7NU08</accession>
<proteinExistence type="predicted"/>
<evidence type="ECO:0008006" key="5">
    <source>
        <dbReference type="Google" id="ProtNLM"/>
    </source>
</evidence>
<dbReference type="GeneID" id="40327134"/>
<organism evidence="3 4">
    <name type="scientific">Trypanosoma rangeli</name>
    <dbReference type="NCBI Taxonomy" id="5698"/>
    <lineage>
        <taxon>Eukaryota</taxon>
        <taxon>Discoba</taxon>
        <taxon>Euglenozoa</taxon>
        <taxon>Kinetoplastea</taxon>
        <taxon>Metakinetoplastina</taxon>
        <taxon>Trypanosomatida</taxon>
        <taxon>Trypanosomatidae</taxon>
        <taxon>Trypanosoma</taxon>
        <taxon>Herpetosoma</taxon>
    </lineage>
</organism>
<keyword evidence="2" id="KW-0732">Signal</keyword>
<evidence type="ECO:0000256" key="1">
    <source>
        <dbReference type="SAM" id="MobiDB-lite"/>
    </source>
</evidence>
<comment type="caution">
    <text evidence="3">The sequence shown here is derived from an EMBL/GenBank/DDBJ whole genome shotgun (WGS) entry which is preliminary data.</text>
</comment>
<name>A0A3R7NU08_TRYRA</name>
<protein>
    <recommendedName>
        <fullName evidence="5">Sema domain-containing protein</fullName>
    </recommendedName>
</protein>
<feature type="signal peptide" evidence="2">
    <location>
        <begin position="1"/>
        <end position="25"/>
    </location>
</feature>
<feature type="chain" id="PRO_5018585554" description="Sema domain-containing protein" evidence="2">
    <location>
        <begin position="26"/>
        <end position="280"/>
    </location>
</feature>
<reference evidence="3 4" key="1">
    <citation type="journal article" date="2018" name="BMC Genomics">
        <title>Genomic comparison of Trypanosoma conorhini and Trypanosoma rangeli to Trypanosoma cruzi strains of high and low virulence.</title>
        <authorList>
            <person name="Bradwell K.R."/>
            <person name="Koparde V.N."/>
            <person name="Matveyev A.V."/>
            <person name="Serrano M.G."/>
            <person name="Alves J.M."/>
            <person name="Parikh H."/>
            <person name="Huang B."/>
            <person name="Lee V."/>
            <person name="Espinosa-Alvarez O."/>
            <person name="Ortiz P.A."/>
            <person name="Costa-Martins A.G."/>
            <person name="Teixeira M.M."/>
            <person name="Buck G.A."/>
        </authorList>
    </citation>
    <scope>NUCLEOTIDE SEQUENCE [LARGE SCALE GENOMIC DNA]</scope>
    <source>
        <strain evidence="3 4">AM80</strain>
    </source>
</reference>
<dbReference type="VEuPathDB" id="TriTrypDB:TRSC58_02589"/>
<evidence type="ECO:0000313" key="3">
    <source>
        <dbReference type="EMBL" id="RNF07679.1"/>
    </source>
</evidence>
<feature type="compositionally biased region" description="Basic and acidic residues" evidence="1">
    <location>
        <begin position="124"/>
        <end position="138"/>
    </location>
</feature>
<evidence type="ECO:0000256" key="2">
    <source>
        <dbReference type="SAM" id="SignalP"/>
    </source>
</evidence>
<feature type="region of interest" description="Disordered" evidence="1">
    <location>
        <begin position="124"/>
        <end position="143"/>
    </location>
</feature>
<dbReference type="AlphaFoldDB" id="A0A3R7NU08"/>
<dbReference type="OrthoDB" id="243945at2759"/>
<keyword evidence="4" id="KW-1185">Reference proteome</keyword>
<dbReference type="RefSeq" id="XP_029239965.1">
    <property type="nucleotide sequence ID" value="XM_029380178.1"/>
</dbReference>
<dbReference type="Proteomes" id="UP000283634">
    <property type="component" value="Unassembled WGS sequence"/>
</dbReference>
<gene>
    <name evidence="3" type="ORF">TraAM80_03201</name>
</gene>
<dbReference type="EMBL" id="MKGL01000081">
    <property type="protein sequence ID" value="RNF07679.1"/>
    <property type="molecule type" value="Genomic_DNA"/>
</dbReference>
<evidence type="ECO:0000313" key="4">
    <source>
        <dbReference type="Proteomes" id="UP000283634"/>
    </source>
</evidence>
<sequence>MQMMPGVVTLSPLFLGLLRVSHTAAYALQPCFATRLDVYSVSAGSESCWVPCALLISQCGELYLFSAADGRVINAALLGQVAGVMDTDKARVDVVTQRMPGPGSDMQSLYVRCRQPLQPVNLCEKGKRSDSTTRRSEAVAESEATPSTVFPPFSYLMRFHCRNVPVVLQLLRIITVFADPDKGELFIRQAQVPLKEELDFSIFVDPLDTTPREQNKHAVRIRCIDGAASSETCTRLRNFFFLRKQRTWCICEMWQRQQKSACWTPVLALKCPRRWTQLPF</sequence>